<proteinExistence type="inferred from homology"/>
<dbReference type="InterPro" id="IPR016174">
    <property type="entry name" value="Di-haem_cyt_TM"/>
</dbReference>
<gene>
    <name evidence="15" type="ORF">CG010_026465</name>
</gene>
<keyword evidence="5" id="KW-0349">Heme</keyword>
<name>A0AAP9EA61_AGRTU</name>
<keyword evidence="11 13" id="KW-0472">Membrane</keyword>
<dbReference type="EMBL" id="CP042276">
    <property type="protein sequence ID" value="QDY97692.2"/>
    <property type="molecule type" value="Genomic_DNA"/>
</dbReference>
<evidence type="ECO:0000256" key="9">
    <source>
        <dbReference type="ARBA" id="ARBA00022989"/>
    </source>
</evidence>
<feature type="domain" description="Cytochrome b561 bacterial/Ni-hydrogenase" evidence="14">
    <location>
        <begin position="17"/>
        <end position="187"/>
    </location>
</feature>
<dbReference type="GO" id="GO:0020037">
    <property type="term" value="F:heme binding"/>
    <property type="evidence" value="ECO:0007669"/>
    <property type="project" value="TreeGrafter"/>
</dbReference>
<comment type="cofactor">
    <cofactor evidence="1">
        <name>heme b</name>
        <dbReference type="ChEBI" id="CHEBI:60344"/>
    </cofactor>
</comment>
<keyword evidence="6 13" id="KW-0812">Transmembrane</keyword>
<feature type="transmembrane region" description="Helical" evidence="13">
    <location>
        <begin position="155"/>
        <end position="176"/>
    </location>
</feature>
<dbReference type="Proteomes" id="UP000222296">
    <property type="component" value="Plasmid pAt"/>
</dbReference>
<evidence type="ECO:0000256" key="3">
    <source>
        <dbReference type="ARBA" id="ARBA00022448"/>
    </source>
</evidence>
<evidence type="ECO:0000256" key="8">
    <source>
        <dbReference type="ARBA" id="ARBA00022982"/>
    </source>
</evidence>
<dbReference type="InterPro" id="IPR011577">
    <property type="entry name" value="Cyt_b561_bac/Ni-Hgenase"/>
</dbReference>
<dbReference type="PANTHER" id="PTHR30529:SF1">
    <property type="entry name" value="CYTOCHROME B561 HOMOLOG 2"/>
    <property type="match status" value="1"/>
</dbReference>
<evidence type="ECO:0000256" key="10">
    <source>
        <dbReference type="ARBA" id="ARBA00023004"/>
    </source>
</evidence>
<dbReference type="GO" id="GO:0022904">
    <property type="term" value="P:respiratory electron transport chain"/>
    <property type="evidence" value="ECO:0007669"/>
    <property type="project" value="InterPro"/>
</dbReference>
<dbReference type="GO" id="GO:0009055">
    <property type="term" value="F:electron transfer activity"/>
    <property type="evidence" value="ECO:0007669"/>
    <property type="project" value="InterPro"/>
</dbReference>
<sequence>MSKSTDLSPAATSTAYRYGTMQRSLHWTMATVILIALAIGLYCSYLGHGSVQRQFLMDIHKSLGMTALALLIIRIPIRAATAEPDWRRRPPLYERLASKIVHLALYALMMLMPISGYVTSSSGGRTVPWFALFTWPNLLTENRPLGRMVGVIHHYGGYTFFALLFLHLGAVVRHRLIRQDEVLSRML</sequence>
<evidence type="ECO:0000256" key="5">
    <source>
        <dbReference type="ARBA" id="ARBA00022617"/>
    </source>
</evidence>
<reference evidence="15 16" key="1">
    <citation type="journal article" date="2017" name="Genome Announc.">
        <title>Draft Genome Sequence of Agrobacterium tumefaciens Biovar 1 Strain 186, Isolated from Walnut.</title>
        <authorList>
            <person name="Poret-Peterson A.T."/>
            <person name="Bhatnagar S."/>
            <person name="McClean A.E."/>
            <person name="Kluepfel D.A."/>
        </authorList>
    </citation>
    <scope>NUCLEOTIDE SEQUENCE [LARGE SCALE GENOMIC DNA]</scope>
    <source>
        <strain evidence="15 16">186</strain>
    </source>
</reference>
<evidence type="ECO:0000256" key="11">
    <source>
        <dbReference type="ARBA" id="ARBA00023136"/>
    </source>
</evidence>
<keyword evidence="8" id="KW-0249">Electron transport</keyword>
<evidence type="ECO:0000256" key="7">
    <source>
        <dbReference type="ARBA" id="ARBA00022723"/>
    </source>
</evidence>
<dbReference type="Pfam" id="PF01292">
    <property type="entry name" value="Ni_hydr_CYTB"/>
    <property type="match status" value="1"/>
</dbReference>
<evidence type="ECO:0000256" key="6">
    <source>
        <dbReference type="ARBA" id="ARBA00022692"/>
    </source>
</evidence>
<evidence type="ECO:0000256" key="12">
    <source>
        <dbReference type="ARBA" id="ARBA00037975"/>
    </source>
</evidence>
<evidence type="ECO:0000259" key="14">
    <source>
        <dbReference type="Pfam" id="PF01292"/>
    </source>
</evidence>
<dbReference type="InterPro" id="IPR052168">
    <property type="entry name" value="Cytochrome_b561_oxidase"/>
</dbReference>
<evidence type="ECO:0000256" key="2">
    <source>
        <dbReference type="ARBA" id="ARBA00004651"/>
    </source>
</evidence>
<comment type="similarity">
    <text evidence="12">Belongs to the cytochrome b561 family.</text>
</comment>
<comment type="subcellular location">
    <subcellularLocation>
        <location evidence="2">Cell membrane</location>
        <topology evidence="2">Multi-pass membrane protein</topology>
    </subcellularLocation>
</comment>
<protein>
    <submittedName>
        <fullName evidence="15">Cytochrome b</fullName>
    </submittedName>
</protein>
<keyword evidence="4" id="KW-1003">Cell membrane</keyword>
<dbReference type="AlphaFoldDB" id="A0AAP9EA61"/>
<dbReference type="PANTHER" id="PTHR30529">
    <property type="entry name" value="CYTOCHROME B561"/>
    <property type="match status" value="1"/>
</dbReference>
<dbReference type="GO" id="GO:0046872">
    <property type="term" value="F:metal ion binding"/>
    <property type="evidence" value="ECO:0007669"/>
    <property type="project" value="UniProtKB-KW"/>
</dbReference>
<keyword evidence="7" id="KW-0479">Metal-binding</keyword>
<dbReference type="SUPFAM" id="SSF81342">
    <property type="entry name" value="Transmembrane di-heme cytochromes"/>
    <property type="match status" value="1"/>
</dbReference>
<evidence type="ECO:0000256" key="13">
    <source>
        <dbReference type="SAM" id="Phobius"/>
    </source>
</evidence>
<keyword evidence="3" id="KW-0813">Transport</keyword>
<keyword evidence="10" id="KW-0408">Iron</keyword>
<evidence type="ECO:0000256" key="4">
    <source>
        <dbReference type="ARBA" id="ARBA00022475"/>
    </source>
</evidence>
<dbReference type="RefSeq" id="WP_163118025.1">
    <property type="nucleotide sequence ID" value="NZ_CP042276.1"/>
</dbReference>
<accession>A0AAP9EA61</accession>
<geneLocation type="plasmid" evidence="16">
    <name>pat</name>
</geneLocation>
<evidence type="ECO:0000313" key="16">
    <source>
        <dbReference type="Proteomes" id="UP000222296"/>
    </source>
</evidence>
<keyword evidence="9 13" id="KW-1133">Transmembrane helix</keyword>
<evidence type="ECO:0000256" key="1">
    <source>
        <dbReference type="ARBA" id="ARBA00001970"/>
    </source>
</evidence>
<dbReference type="Gene3D" id="1.20.950.20">
    <property type="entry name" value="Transmembrane di-heme cytochromes, Chain C"/>
    <property type="match status" value="1"/>
</dbReference>
<feature type="transmembrane region" description="Helical" evidence="13">
    <location>
        <begin position="27"/>
        <end position="47"/>
    </location>
</feature>
<organism evidence="15 16">
    <name type="scientific">Agrobacterium tumefaciens</name>
    <dbReference type="NCBI Taxonomy" id="358"/>
    <lineage>
        <taxon>Bacteria</taxon>
        <taxon>Pseudomonadati</taxon>
        <taxon>Pseudomonadota</taxon>
        <taxon>Alphaproteobacteria</taxon>
        <taxon>Hyphomicrobiales</taxon>
        <taxon>Rhizobiaceae</taxon>
        <taxon>Rhizobium/Agrobacterium group</taxon>
        <taxon>Agrobacterium</taxon>
        <taxon>Agrobacterium tumefaciens complex</taxon>
    </lineage>
</organism>
<dbReference type="GO" id="GO:0005886">
    <property type="term" value="C:plasma membrane"/>
    <property type="evidence" value="ECO:0007669"/>
    <property type="project" value="UniProtKB-SubCell"/>
</dbReference>
<evidence type="ECO:0000313" key="15">
    <source>
        <dbReference type="EMBL" id="QDY97692.2"/>
    </source>
</evidence>
<feature type="transmembrane region" description="Helical" evidence="13">
    <location>
        <begin position="100"/>
        <end position="119"/>
    </location>
</feature>
<keyword evidence="15" id="KW-0614">Plasmid</keyword>